<feature type="modified residue" description="N6-(pyridoxal phosphate)lysine" evidence="5 7">
    <location>
        <position position="108"/>
    </location>
</feature>
<dbReference type="PRINTS" id="PR01181">
    <property type="entry name" value="DAPDCRBXLASE"/>
</dbReference>
<dbReference type="EC" id="4.1.1.20" evidence="5 6"/>
<dbReference type="Gene3D" id="3.20.20.10">
    <property type="entry name" value="Alanine racemase"/>
    <property type="match status" value="1"/>
</dbReference>
<evidence type="ECO:0000256" key="1">
    <source>
        <dbReference type="ARBA" id="ARBA00001933"/>
    </source>
</evidence>
<feature type="binding site" evidence="5">
    <location>
        <position position="334"/>
    </location>
    <ligand>
        <name>substrate</name>
    </ligand>
</feature>
<comment type="subunit">
    <text evidence="5">Homodimer.</text>
</comment>
<keyword evidence="3 5" id="KW-0663">Pyridoxal phosphate</keyword>
<dbReference type="Pfam" id="PF02784">
    <property type="entry name" value="Orn_Arg_deC_N"/>
    <property type="match status" value="1"/>
</dbReference>
<dbReference type="EMBL" id="FRAF01000021">
    <property type="protein sequence ID" value="SHK73444.1"/>
    <property type="molecule type" value="Genomic_DNA"/>
</dbReference>
<dbReference type="SUPFAM" id="SSF51419">
    <property type="entry name" value="PLP-binding barrel"/>
    <property type="match status" value="1"/>
</dbReference>
<evidence type="ECO:0000313" key="10">
    <source>
        <dbReference type="EMBL" id="SHK73444.1"/>
    </source>
</evidence>
<reference evidence="11" key="1">
    <citation type="submission" date="2016-11" db="EMBL/GenBank/DDBJ databases">
        <authorList>
            <person name="Varghese N."/>
            <person name="Submissions S."/>
        </authorList>
    </citation>
    <scope>NUCLEOTIDE SEQUENCE [LARGE SCALE GENOMIC DNA]</scope>
    <source>
        <strain evidence="11">USBA-503</strain>
    </source>
</reference>
<dbReference type="InterPro" id="IPR022644">
    <property type="entry name" value="De-COase2_N"/>
</dbReference>
<keyword evidence="5 8" id="KW-0457">Lysine biosynthesis</keyword>
<feature type="domain" description="Orn/DAP/Arg decarboxylase 2 N-terminal" evidence="9">
    <location>
        <begin position="83"/>
        <end position="337"/>
    </location>
</feature>
<dbReference type="InterPro" id="IPR002986">
    <property type="entry name" value="DAP_deCOOHase_LysA"/>
</dbReference>
<dbReference type="HAMAP" id="MF_02120">
    <property type="entry name" value="LysA"/>
    <property type="match status" value="1"/>
</dbReference>
<dbReference type="PANTHER" id="PTHR43727:SF2">
    <property type="entry name" value="GROUP IV DECARBOXYLASE"/>
    <property type="match status" value="1"/>
</dbReference>
<comment type="catalytic activity">
    <reaction evidence="5 8">
        <text>meso-2,6-diaminopimelate + H(+) = L-lysine + CO2</text>
        <dbReference type="Rhea" id="RHEA:15101"/>
        <dbReference type="ChEBI" id="CHEBI:15378"/>
        <dbReference type="ChEBI" id="CHEBI:16526"/>
        <dbReference type="ChEBI" id="CHEBI:32551"/>
        <dbReference type="ChEBI" id="CHEBI:57791"/>
        <dbReference type="EC" id="4.1.1.20"/>
    </reaction>
</comment>
<dbReference type="InterPro" id="IPR029066">
    <property type="entry name" value="PLP-binding_barrel"/>
</dbReference>
<evidence type="ECO:0000256" key="3">
    <source>
        <dbReference type="ARBA" id="ARBA00022898"/>
    </source>
</evidence>
<sequence>MFFQKKGAFFHGQKSVGYEKLSIKHIFIQTGDEMSDNALLLDERLREGQWVGDNGHLWIGQCDAVELANTYGTPLIVYDETQIRTNIRRYLDALKKTELNYRLTYASKAFCSKAMCHVAYSEGCFIDVVSAGEMMTALAAGVPASYLHFHGNNKSLDELRLALKQEVGLIIVDNKDELLALSRLAEEANGQVDIQLRIAPGVEAHTHEYISTGQQDSKFGFDWQSDQAIEALRLAATLPGIRVTGLHAHIGSQIFDASGFHDAVERMAELYKEGLLLGHSLQVLNMGGGLGIRYTSEDTPQPLEKMILGLAEAIKRIFTQFDIPFPALELEPGRSIVGNAGTTLYRAGWRKQVDGVRNYVAIDGGMTDNPRLALYGAKYEAMLANRASEAADTLWSIAGKCCESGDMIAWDVPLPNPEPGDLIAIFATGAYNYSMASHYNRLPKPAVVFVREGQARLVARRETWEDLIRNDVSL</sequence>
<dbReference type="GO" id="GO:0009089">
    <property type="term" value="P:lysine biosynthetic process via diaminopimelate"/>
    <property type="evidence" value="ECO:0007669"/>
    <property type="project" value="UniProtKB-UniRule"/>
</dbReference>
<comment type="pathway">
    <text evidence="5 8">Amino-acid biosynthesis; L-lysine biosynthesis via DAP pathway; L-lysine from DL-2,6-diaminopimelate: step 1/1.</text>
</comment>
<dbReference type="AlphaFoldDB" id="A0A1M6UW56"/>
<comment type="function">
    <text evidence="5">Specifically catalyzes the decarboxylation of meso-diaminopimelate (meso-DAP) to L-lysine.</text>
</comment>
<feature type="binding site" evidence="5">
    <location>
        <position position="289"/>
    </location>
    <ligand>
        <name>pyridoxal 5'-phosphate</name>
        <dbReference type="ChEBI" id="CHEBI:597326"/>
    </ligand>
</feature>
<dbReference type="NCBIfam" id="TIGR01048">
    <property type="entry name" value="lysA"/>
    <property type="match status" value="1"/>
</dbReference>
<proteinExistence type="inferred from homology"/>
<organism evidence="10 11">
    <name type="scientific">Alicyclobacillus tolerans</name>
    <dbReference type="NCBI Taxonomy" id="90970"/>
    <lineage>
        <taxon>Bacteria</taxon>
        <taxon>Bacillati</taxon>
        <taxon>Bacillota</taxon>
        <taxon>Bacilli</taxon>
        <taxon>Bacillales</taxon>
        <taxon>Alicyclobacillaceae</taxon>
        <taxon>Alicyclobacillus</taxon>
    </lineage>
</organism>
<dbReference type="CDD" id="cd06828">
    <property type="entry name" value="PLPDE_III_DapDC"/>
    <property type="match status" value="1"/>
</dbReference>
<feature type="binding site" evidence="5">
    <location>
        <begin position="331"/>
        <end position="334"/>
    </location>
    <ligand>
        <name>pyridoxal 5'-phosphate</name>
        <dbReference type="ChEBI" id="CHEBI:597326"/>
    </ligand>
</feature>
<dbReference type="UniPathway" id="UPA00034">
    <property type="reaction ID" value="UER00027"/>
</dbReference>
<keyword evidence="11" id="KW-1185">Reference proteome</keyword>
<evidence type="ECO:0000256" key="6">
    <source>
        <dbReference type="NCBIfam" id="TIGR01048"/>
    </source>
</evidence>
<dbReference type="SUPFAM" id="SSF50621">
    <property type="entry name" value="Alanine racemase C-terminal domain-like"/>
    <property type="match status" value="1"/>
</dbReference>
<feature type="binding site" evidence="5">
    <location>
        <position position="431"/>
    </location>
    <ligand>
        <name>pyridoxal 5'-phosphate</name>
        <dbReference type="ChEBI" id="CHEBI:597326"/>
    </ligand>
</feature>
<feature type="active site" description="Proton donor" evidence="7">
    <location>
        <position position="402"/>
    </location>
</feature>
<comment type="similarity">
    <text evidence="5">Belongs to the Orn/Lys/Arg decarboxylase class-II family. LysA subfamily.</text>
</comment>
<dbReference type="Proteomes" id="UP000184016">
    <property type="component" value="Unassembled WGS sequence"/>
</dbReference>
<dbReference type="Gene3D" id="2.40.37.10">
    <property type="entry name" value="Lyase, Ornithine Decarboxylase, Chain A, domain 1"/>
    <property type="match status" value="1"/>
</dbReference>
<dbReference type="FunFam" id="3.20.20.10:FF:000003">
    <property type="entry name" value="Diaminopimelate decarboxylase"/>
    <property type="match status" value="1"/>
</dbReference>
<dbReference type="InterPro" id="IPR000183">
    <property type="entry name" value="Orn/DAP/Arg_de-COase"/>
</dbReference>
<dbReference type="GO" id="GO:0008836">
    <property type="term" value="F:diaminopimelate decarboxylase activity"/>
    <property type="evidence" value="ECO:0007669"/>
    <property type="project" value="UniProtKB-UniRule"/>
</dbReference>
<comment type="cofactor">
    <cofactor evidence="1 5 7 8">
        <name>pyridoxal 5'-phosphate</name>
        <dbReference type="ChEBI" id="CHEBI:597326"/>
    </cofactor>
</comment>
<dbReference type="GO" id="GO:0030170">
    <property type="term" value="F:pyridoxal phosphate binding"/>
    <property type="evidence" value="ECO:0007669"/>
    <property type="project" value="UniProtKB-UniRule"/>
</dbReference>
<evidence type="ECO:0000259" key="9">
    <source>
        <dbReference type="Pfam" id="PF02784"/>
    </source>
</evidence>
<keyword evidence="5" id="KW-0028">Amino-acid biosynthesis</keyword>
<feature type="binding site" evidence="5">
    <location>
        <position position="431"/>
    </location>
    <ligand>
        <name>substrate</name>
    </ligand>
</feature>
<protein>
    <recommendedName>
        <fullName evidence="5 6">Diaminopimelate decarboxylase</fullName>
        <shortName evidence="5">DAP decarboxylase</shortName>
        <shortName evidence="5">DAPDC</shortName>
        <ecNumber evidence="5 6">4.1.1.20</ecNumber>
    </recommendedName>
</protein>
<dbReference type="PANTHER" id="PTHR43727">
    <property type="entry name" value="DIAMINOPIMELATE DECARBOXYLASE"/>
    <property type="match status" value="1"/>
</dbReference>
<feature type="binding site" evidence="5">
    <location>
        <position position="375"/>
    </location>
    <ligand>
        <name>substrate</name>
    </ligand>
</feature>
<evidence type="ECO:0000256" key="5">
    <source>
        <dbReference type="HAMAP-Rule" id="MF_02120"/>
    </source>
</evidence>
<dbReference type="STRING" id="1830138.SAMN05443507_12122"/>
<gene>
    <name evidence="5" type="primary">lysA</name>
    <name evidence="10" type="ORF">SAMN05443507_12122</name>
</gene>
<name>A0A1M6UW56_9BACL</name>
<evidence type="ECO:0000256" key="8">
    <source>
        <dbReference type="RuleBase" id="RU003738"/>
    </source>
</evidence>
<accession>A0A1M6UW56</accession>
<dbReference type="PRINTS" id="PR01179">
    <property type="entry name" value="ODADCRBXLASE"/>
</dbReference>
<dbReference type="InterPro" id="IPR009006">
    <property type="entry name" value="Ala_racemase/Decarboxylase_C"/>
</dbReference>
<feature type="binding site" evidence="5">
    <location>
        <position position="403"/>
    </location>
    <ligand>
        <name>substrate</name>
    </ligand>
</feature>
<evidence type="ECO:0000256" key="4">
    <source>
        <dbReference type="ARBA" id="ARBA00023239"/>
    </source>
</evidence>
<feature type="binding site" evidence="5">
    <location>
        <position position="371"/>
    </location>
    <ligand>
        <name>substrate</name>
    </ligand>
</feature>
<evidence type="ECO:0000256" key="2">
    <source>
        <dbReference type="ARBA" id="ARBA00022793"/>
    </source>
</evidence>
<keyword evidence="4 5" id="KW-0456">Lyase</keyword>
<evidence type="ECO:0000313" key="11">
    <source>
        <dbReference type="Proteomes" id="UP000184016"/>
    </source>
</evidence>
<evidence type="ECO:0000256" key="7">
    <source>
        <dbReference type="PIRSR" id="PIRSR600183-50"/>
    </source>
</evidence>
<keyword evidence="2 5" id="KW-0210">Decarboxylase</keyword>